<proteinExistence type="predicted"/>
<accession>A0A1M5YPZ5</accession>
<evidence type="ECO:0000313" key="1">
    <source>
        <dbReference type="EMBL" id="SHI13964.1"/>
    </source>
</evidence>
<protein>
    <submittedName>
        <fullName evidence="1">Uncharacterized protein</fullName>
    </submittedName>
</protein>
<sequence length="68" mass="7764">MDRKAACIAQASVCRENARTDPERQEYWIDETIRWLERAVERSGDITDSYEVKDGRLVAKGTFGDGAR</sequence>
<dbReference type="Proteomes" id="UP000189796">
    <property type="component" value="Chromosome I"/>
</dbReference>
<organism evidence="1 2">
    <name type="scientific">Bradyrhizobium erythrophlei</name>
    <dbReference type="NCBI Taxonomy" id="1437360"/>
    <lineage>
        <taxon>Bacteria</taxon>
        <taxon>Pseudomonadati</taxon>
        <taxon>Pseudomonadota</taxon>
        <taxon>Alphaproteobacteria</taxon>
        <taxon>Hyphomicrobiales</taxon>
        <taxon>Nitrobacteraceae</taxon>
        <taxon>Bradyrhizobium</taxon>
    </lineage>
</organism>
<dbReference type="AlphaFoldDB" id="A0A1M5YPZ5"/>
<dbReference type="EMBL" id="LT670817">
    <property type="protein sequence ID" value="SHI13964.1"/>
    <property type="molecule type" value="Genomic_DNA"/>
</dbReference>
<evidence type="ECO:0000313" key="2">
    <source>
        <dbReference type="Proteomes" id="UP000189796"/>
    </source>
</evidence>
<reference evidence="1 2" key="1">
    <citation type="submission" date="2016-11" db="EMBL/GenBank/DDBJ databases">
        <authorList>
            <person name="Jaros S."/>
            <person name="Januszkiewicz K."/>
            <person name="Wedrychowicz H."/>
        </authorList>
    </citation>
    <scope>NUCLEOTIDE SEQUENCE [LARGE SCALE GENOMIC DNA]</scope>
    <source>
        <strain evidence="1 2">GAS138</strain>
    </source>
</reference>
<name>A0A1M5YPZ5_9BRAD</name>
<gene>
    <name evidence="1" type="ORF">SAMN05443248_8608</name>
</gene>